<dbReference type="EMBL" id="FVZE01000006">
    <property type="protein sequence ID" value="SLK06969.1"/>
    <property type="molecule type" value="Genomic_DNA"/>
</dbReference>
<evidence type="ECO:0000313" key="3">
    <source>
        <dbReference type="Proteomes" id="UP000190989"/>
    </source>
</evidence>
<dbReference type="RefSeq" id="WP_176168089.1">
    <property type="nucleotide sequence ID" value="NZ_FVZE01000006.1"/>
</dbReference>
<sequence>MTEPGFLRLPEIDPASLPDPAQPTGLFGSYTDAAGRQVHDAAEASLEAYLYELHPGT</sequence>
<feature type="region of interest" description="Disordered" evidence="1">
    <location>
        <begin position="1"/>
        <end position="26"/>
    </location>
</feature>
<gene>
    <name evidence="2" type="ORF">SAMN06295987_106107</name>
</gene>
<organism evidence="2 3">
    <name type="scientific">Novosphingobium mathurense</name>
    <dbReference type="NCBI Taxonomy" id="428990"/>
    <lineage>
        <taxon>Bacteria</taxon>
        <taxon>Pseudomonadati</taxon>
        <taxon>Pseudomonadota</taxon>
        <taxon>Alphaproteobacteria</taxon>
        <taxon>Sphingomonadales</taxon>
        <taxon>Sphingomonadaceae</taxon>
        <taxon>Novosphingobium</taxon>
    </lineage>
</organism>
<accession>A0A1U6IG35</accession>
<proteinExistence type="predicted"/>
<protein>
    <submittedName>
        <fullName evidence="2">Uncharacterized protein</fullName>
    </submittedName>
</protein>
<reference evidence="3" key="1">
    <citation type="submission" date="2017-02" db="EMBL/GenBank/DDBJ databases">
        <authorList>
            <person name="Varghese N."/>
            <person name="Submissions S."/>
        </authorList>
    </citation>
    <scope>NUCLEOTIDE SEQUENCE [LARGE SCALE GENOMIC DNA]</scope>
    <source>
        <strain evidence="3">SM117</strain>
    </source>
</reference>
<dbReference type="AlphaFoldDB" id="A0A1U6IG35"/>
<name>A0A1U6IG35_9SPHN</name>
<keyword evidence="3" id="KW-1185">Reference proteome</keyword>
<evidence type="ECO:0000313" key="2">
    <source>
        <dbReference type="EMBL" id="SLK06969.1"/>
    </source>
</evidence>
<dbReference type="STRING" id="428990.SAMN06295987_106107"/>
<evidence type="ECO:0000256" key="1">
    <source>
        <dbReference type="SAM" id="MobiDB-lite"/>
    </source>
</evidence>
<dbReference type="Proteomes" id="UP000190989">
    <property type="component" value="Unassembled WGS sequence"/>
</dbReference>